<protein>
    <submittedName>
        <fullName evidence="1">Uncharacterized protein</fullName>
    </submittedName>
</protein>
<accession>A0A8X6X397</accession>
<proteinExistence type="predicted"/>
<dbReference type="Proteomes" id="UP000886998">
    <property type="component" value="Unassembled WGS sequence"/>
</dbReference>
<dbReference type="AlphaFoldDB" id="A0A8X6X397"/>
<organism evidence="1 2">
    <name type="scientific">Trichonephila inaurata madagascariensis</name>
    <dbReference type="NCBI Taxonomy" id="2747483"/>
    <lineage>
        <taxon>Eukaryota</taxon>
        <taxon>Metazoa</taxon>
        <taxon>Ecdysozoa</taxon>
        <taxon>Arthropoda</taxon>
        <taxon>Chelicerata</taxon>
        <taxon>Arachnida</taxon>
        <taxon>Araneae</taxon>
        <taxon>Araneomorphae</taxon>
        <taxon>Entelegynae</taxon>
        <taxon>Araneoidea</taxon>
        <taxon>Nephilidae</taxon>
        <taxon>Trichonephila</taxon>
        <taxon>Trichonephila inaurata</taxon>
    </lineage>
</organism>
<dbReference type="EMBL" id="BMAV01005226">
    <property type="protein sequence ID" value="GFY46153.1"/>
    <property type="molecule type" value="Genomic_DNA"/>
</dbReference>
<gene>
    <name evidence="1" type="ORF">TNIN_490741</name>
</gene>
<evidence type="ECO:0000313" key="2">
    <source>
        <dbReference type="Proteomes" id="UP000886998"/>
    </source>
</evidence>
<evidence type="ECO:0000313" key="1">
    <source>
        <dbReference type="EMBL" id="GFY46153.1"/>
    </source>
</evidence>
<reference evidence="1" key="1">
    <citation type="submission" date="2020-08" db="EMBL/GenBank/DDBJ databases">
        <title>Multicomponent nature underlies the extraordinary mechanical properties of spider dragline silk.</title>
        <authorList>
            <person name="Kono N."/>
            <person name="Nakamura H."/>
            <person name="Mori M."/>
            <person name="Yoshida Y."/>
            <person name="Ohtoshi R."/>
            <person name="Malay A.D."/>
            <person name="Moran D.A.P."/>
            <person name="Tomita M."/>
            <person name="Numata K."/>
            <person name="Arakawa K."/>
        </authorList>
    </citation>
    <scope>NUCLEOTIDE SEQUENCE</scope>
</reference>
<comment type="caution">
    <text evidence="1">The sequence shown here is derived from an EMBL/GenBank/DDBJ whole genome shotgun (WGS) entry which is preliminary data.</text>
</comment>
<sequence>MFPPNEIVLSFPVSCNGPKSLSQCDNRVQEFLYKDFIPHSWGSVLLAHRRITERNSQLAGEASESSISNAYQAKNGCRRLGERNSSYMPVSPNST</sequence>
<keyword evidence="2" id="KW-1185">Reference proteome</keyword>
<name>A0A8X6X397_9ARAC</name>